<reference evidence="3" key="1">
    <citation type="submission" date="2022-11" db="UniProtKB">
        <authorList>
            <consortium name="WormBaseParasite"/>
        </authorList>
    </citation>
    <scope>IDENTIFICATION</scope>
</reference>
<protein>
    <submittedName>
        <fullName evidence="3">Uncharacterized protein</fullName>
    </submittedName>
</protein>
<proteinExistence type="predicted"/>
<evidence type="ECO:0000313" key="2">
    <source>
        <dbReference type="Proteomes" id="UP000887564"/>
    </source>
</evidence>
<feature type="coiled-coil region" evidence="1">
    <location>
        <begin position="10"/>
        <end position="58"/>
    </location>
</feature>
<dbReference type="AlphaFoldDB" id="A0A914S792"/>
<evidence type="ECO:0000256" key="1">
    <source>
        <dbReference type="SAM" id="Coils"/>
    </source>
</evidence>
<keyword evidence="2" id="KW-1185">Reference proteome</keyword>
<name>A0A914S792_PAREQ</name>
<evidence type="ECO:0000313" key="3">
    <source>
        <dbReference type="WBParaSite" id="PEQ_0001305401-mRNA-1"/>
    </source>
</evidence>
<sequence>MGLSIIEIRHVKVRERLRVAMERVATLEEELSVKGDENSALKAKIAKLTAEAEEASQQVCFVYSSHKGALCANYITMICARLAVCSY</sequence>
<organism evidence="2 3">
    <name type="scientific">Parascaris equorum</name>
    <name type="common">Equine roundworm</name>
    <dbReference type="NCBI Taxonomy" id="6256"/>
    <lineage>
        <taxon>Eukaryota</taxon>
        <taxon>Metazoa</taxon>
        <taxon>Ecdysozoa</taxon>
        <taxon>Nematoda</taxon>
        <taxon>Chromadorea</taxon>
        <taxon>Rhabditida</taxon>
        <taxon>Spirurina</taxon>
        <taxon>Ascaridomorpha</taxon>
        <taxon>Ascaridoidea</taxon>
        <taxon>Ascarididae</taxon>
        <taxon>Parascaris</taxon>
    </lineage>
</organism>
<dbReference type="WBParaSite" id="PEQ_0001305401-mRNA-1">
    <property type="protein sequence ID" value="PEQ_0001305401-mRNA-1"/>
    <property type="gene ID" value="PEQ_0001305401"/>
</dbReference>
<keyword evidence="1" id="KW-0175">Coiled coil</keyword>
<dbReference type="Proteomes" id="UP000887564">
    <property type="component" value="Unplaced"/>
</dbReference>
<accession>A0A914S792</accession>